<evidence type="ECO:0000256" key="5">
    <source>
        <dbReference type="ARBA" id="ARBA00022989"/>
    </source>
</evidence>
<sequence length="321" mass="35517">MLGQLTNLFPDEDGSLNYISWIFFAVPLMLCCLMACWTTLWLFFLRDAPEEDEHVTKMLHDRYEKLPRTSYAEKSVMFCFALLLALWMGRNPGIVPGFGKYFAKGFYTDATSAILVSMLLFVLPAEQPDLLRILKPEEVKKGPPRLMDWPAMQKSFPWSVVLLLGGGFALAAGVKESGLSLMLGQHMSYLSKMDSWALQALCMAIAMVVTNICSNTVTASIFVPIVATLAQEVEIHPFQLMLPTTLACSFAFVLPVGTPPNAIVFGSGMVKVSDMMFIGLILSVETLFLTILYMNTAALIFLPIGEFPRWAALDVNGTIAL</sequence>
<keyword evidence="3" id="KW-0813">Transport</keyword>
<dbReference type="GO" id="GO:0015137">
    <property type="term" value="F:citrate transmembrane transporter activity"/>
    <property type="evidence" value="ECO:0007669"/>
    <property type="project" value="TreeGrafter"/>
</dbReference>
<accession>A0AA36CG40</accession>
<dbReference type="GO" id="GO:0005886">
    <property type="term" value="C:plasma membrane"/>
    <property type="evidence" value="ECO:0007669"/>
    <property type="project" value="TreeGrafter"/>
</dbReference>
<feature type="transmembrane region" description="Helical" evidence="7">
    <location>
        <begin position="20"/>
        <end position="44"/>
    </location>
</feature>
<evidence type="ECO:0000256" key="7">
    <source>
        <dbReference type="SAM" id="Phobius"/>
    </source>
</evidence>
<evidence type="ECO:0000256" key="2">
    <source>
        <dbReference type="ARBA" id="ARBA00006772"/>
    </source>
</evidence>
<feature type="transmembrane region" description="Helical" evidence="7">
    <location>
        <begin position="196"/>
        <end position="226"/>
    </location>
</feature>
<comment type="similarity">
    <text evidence="2">Belongs to the SLC13A/DASS transporter (TC 2.A.47) family. NADC subfamily.</text>
</comment>
<dbReference type="InterPro" id="IPR031312">
    <property type="entry name" value="Na/sul_symport_CS"/>
</dbReference>
<dbReference type="Pfam" id="PF00939">
    <property type="entry name" value="Na_sulph_symp"/>
    <property type="match status" value="1"/>
</dbReference>
<organism evidence="8 11">
    <name type="scientific">Mesorhabditis spiculigera</name>
    <dbReference type="NCBI Taxonomy" id="96644"/>
    <lineage>
        <taxon>Eukaryota</taxon>
        <taxon>Metazoa</taxon>
        <taxon>Ecdysozoa</taxon>
        <taxon>Nematoda</taxon>
        <taxon>Chromadorea</taxon>
        <taxon>Rhabditida</taxon>
        <taxon>Rhabditina</taxon>
        <taxon>Rhabditomorpha</taxon>
        <taxon>Rhabditoidea</taxon>
        <taxon>Rhabditidae</taxon>
        <taxon>Mesorhabditinae</taxon>
        <taxon>Mesorhabditis</taxon>
    </lineage>
</organism>
<evidence type="ECO:0008006" key="12">
    <source>
        <dbReference type="Google" id="ProtNLM"/>
    </source>
</evidence>
<keyword evidence="5 7" id="KW-1133">Transmembrane helix</keyword>
<feature type="transmembrane region" description="Helical" evidence="7">
    <location>
        <begin position="101"/>
        <end position="123"/>
    </location>
</feature>
<dbReference type="PANTHER" id="PTHR10283:SF85">
    <property type="entry name" value="SODIUM-DEPENDENT HIGH-AFFINITY DICARBOXYLATE TRANSPORTER 3"/>
    <property type="match status" value="1"/>
</dbReference>
<dbReference type="InterPro" id="IPR001898">
    <property type="entry name" value="SLC13A/DASS"/>
</dbReference>
<dbReference type="PROSITE" id="PS01271">
    <property type="entry name" value="NA_SULFATE"/>
    <property type="match status" value="1"/>
</dbReference>
<name>A0AA36CG40_9BILA</name>
<evidence type="ECO:0000256" key="4">
    <source>
        <dbReference type="ARBA" id="ARBA00022692"/>
    </source>
</evidence>
<feature type="non-terminal residue" evidence="8">
    <location>
        <position position="321"/>
    </location>
</feature>
<feature type="transmembrane region" description="Helical" evidence="7">
    <location>
        <begin position="277"/>
        <end position="302"/>
    </location>
</feature>
<dbReference type="EMBL" id="CATQJA010001560">
    <property type="protein sequence ID" value="CAJ0567768.1"/>
    <property type="molecule type" value="Genomic_DNA"/>
</dbReference>
<keyword evidence="6 7" id="KW-0472">Membrane</keyword>
<feature type="transmembrane region" description="Helical" evidence="7">
    <location>
        <begin position="71"/>
        <end position="89"/>
    </location>
</feature>
<dbReference type="AlphaFoldDB" id="A0AA36CG40"/>
<keyword evidence="11" id="KW-1185">Reference proteome</keyword>
<dbReference type="EMBL" id="CATQJA010002566">
    <property type="protein sequence ID" value="CAJ0571452.1"/>
    <property type="molecule type" value="Genomic_DNA"/>
</dbReference>
<evidence type="ECO:0000256" key="1">
    <source>
        <dbReference type="ARBA" id="ARBA00004141"/>
    </source>
</evidence>
<dbReference type="EMBL" id="CATQJA010002168">
    <property type="protein sequence ID" value="CAJ0569861.1"/>
    <property type="molecule type" value="Genomic_DNA"/>
</dbReference>
<evidence type="ECO:0000256" key="6">
    <source>
        <dbReference type="ARBA" id="ARBA00023136"/>
    </source>
</evidence>
<proteinExistence type="inferred from homology"/>
<dbReference type="GO" id="GO:0015141">
    <property type="term" value="F:succinate transmembrane transporter activity"/>
    <property type="evidence" value="ECO:0007669"/>
    <property type="project" value="TreeGrafter"/>
</dbReference>
<evidence type="ECO:0000313" key="11">
    <source>
        <dbReference type="Proteomes" id="UP001177023"/>
    </source>
</evidence>
<comment type="caution">
    <text evidence="8">The sequence shown here is derived from an EMBL/GenBank/DDBJ whole genome shotgun (WGS) entry which is preliminary data.</text>
</comment>
<dbReference type="Proteomes" id="UP001177023">
    <property type="component" value="Unassembled WGS sequence"/>
</dbReference>
<comment type="subcellular location">
    <subcellularLocation>
        <location evidence="1">Membrane</location>
        <topology evidence="1">Multi-pass membrane protein</topology>
    </subcellularLocation>
</comment>
<reference evidence="8" key="1">
    <citation type="submission" date="2023-06" db="EMBL/GenBank/DDBJ databases">
        <authorList>
            <person name="Delattre M."/>
        </authorList>
    </citation>
    <scope>NUCLEOTIDE SEQUENCE</scope>
    <source>
        <strain evidence="8">AF72</strain>
    </source>
</reference>
<dbReference type="PANTHER" id="PTHR10283">
    <property type="entry name" value="SOLUTE CARRIER FAMILY 13 MEMBER"/>
    <property type="match status" value="1"/>
</dbReference>
<evidence type="ECO:0000313" key="9">
    <source>
        <dbReference type="EMBL" id="CAJ0569861.1"/>
    </source>
</evidence>
<feature type="transmembrane region" description="Helical" evidence="7">
    <location>
        <begin position="155"/>
        <end position="174"/>
    </location>
</feature>
<evidence type="ECO:0000313" key="8">
    <source>
        <dbReference type="EMBL" id="CAJ0567768.1"/>
    </source>
</evidence>
<evidence type="ECO:0000313" key="10">
    <source>
        <dbReference type="EMBL" id="CAJ0571452.1"/>
    </source>
</evidence>
<evidence type="ECO:0000256" key="3">
    <source>
        <dbReference type="ARBA" id="ARBA00022448"/>
    </source>
</evidence>
<protein>
    <recommendedName>
        <fullName evidence="12">Solute carrier family 13 member 2</fullName>
    </recommendedName>
</protein>
<keyword evidence="4 7" id="KW-0812">Transmembrane</keyword>
<gene>
    <name evidence="8" type="ORF">MSPICULIGERA_LOCUS6307</name>
    <name evidence="9" type="ORF">MSPICULIGERA_LOCUS8319</name>
    <name evidence="10" type="ORF">MSPICULIGERA_LOCUS9857</name>
</gene>